<dbReference type="PANTHER" id="PTHR11200">
    <property type="entry name" value="INOSITOL 5-PHOSPHATASE"/>
    <property type="match status" value="1"/>
</dbReference>
<dbReference type="AlphaFoldDB" id="A0A2A6CU45"/>
<reference evidence="2" key="1">
    <citation type="journal article" date="2008" name="Nat. Genet.">
        <title>The Pristionchus pacificus genome provides a unique perspective on nematode lifestyle and parasitism.</title>
        <authorList>
            <person name="Dieterich C."/>
            <person name="Clifton S.W."/>
            <person name="Schuster L.N."/>
            <person name="Chinwalla A."/>
            <person name="Delehaunty K."/>
            <person name="Dinkelacker I."/>
            <person name="Fulton L."/>
            <person name="Fulton R."/>
            <person name="Godfrey J."/>
            <person name="Minx P."/>
            <person name="Mitreva M."/>
            <person name="Roeseler W."/>
            <person name="Tian H."/>
            <person name="Witte H."/>
            <person name="Yang S.P."/>
            <person name="Wilson R.K."/>
            <person name="Sommer R.J."/>
        </authorList>
    </citation>
    <scope>NUCLEOTIDE SEQUENCE [LARGE SCALE GENOMIC DNA]</scope>
    <source>
        <strain evidence="2">PS312</strain>
    </source>
</reference>
<dbReference type="GO" id="GO:0004439">
    <property type="term" value="F:phosphatidylinositol-4,5-bisphosphate 5-phosphatase activity"/>
    <property type="evidence" value="ECO:0000318"/>
    <property type="project" value="GO_Central"/>
</dbReference>
<dbReference type="PANTHER" id="PTHR11200:SF275">
    <property type="entry name" value="LD06095P"/>
    <property type="match status" value="1"/>
</dbReference>
<dbReference type="SMART" id="SM00128">
    <property type="entry name" value="IPPc"/>
    <property type="match status" value="1"/>
</dbReference>
<dbReference type="EnsemblMetazoa" id="PPA05681.1">
    <property type="protein sequence ID" value="PPA05681.1"/>
    <property type="gene ID" value="WBGene00095235"/>
</dbReference>
<accession>A0A2A6CU45</accession>
<dbReference type="OrthoDB" id="2248459at2759"/>
<dbReference type="GO" id="GO:0001726">
    <property type="term" value="C:ruffle"/>
    <property type="evidence" value="ECO:0000318"/>
    <property type="project" value="GO_Central"/>
</dbReference>
<name>A0A2A6CU45_PRIPA</name>
<dbReference type="InterPro" id="IPR036691">
    <property type="entry name" value="Endo/exonu/phosph_ase_sf"/>
</dbReference>
<dbReference type="Pfam" id="PF22669">
    <property type="entry name" value="Exo_endo_phos2"/>
    <property type="match status" value="1"/>
</dbReference>
<gene>
    <name evidence="1" type="primary">WBGene00095235</name>
</gene>
<dbReference type="GO" id="GO:0034485">
    <property type="term" value="F:phosphatidylinositol-3,4,5-trisphosphate 5-phosphatase activity"/>
    <property type="evidence" value="ECO:0000318"/>
    <property type="project" value="GO_Central"/>
</dbReference>
<dbReference type="SUPFAM" id="SSF56219">
    <property type="entry name" value="DNase I-like"/>
    <property type="match status" value="1"/>
</dbReference>
<dbReference type="GO" id="GO:0046856">
    <property type="term" value="P:phosphatidylinositol dephosphorylation"/>
    <property type="evidence" value="ECO:0007669"/>
    <property type="project" value="InterPro"/>
</dbReference>
<dbReference type="GO" id="GO:0005737">
    <property type="term" value="C:cytoplasm"/>
    <property type="evidence" value="ECO:0007669"/>
    <property type="project" value="EnsemblMetazoa"/>
</dbReference>
<dbReference type="Proteomes" id="UP000005239">
    <property type="component" value="Unassembled WGS sequence"/>
</dbReference>
<keyword evidence="2" id="KW-1185">Reference proteome</keyword>
<dbReference type="GO" id="GO:0005886">
    <property type="term" value="C:plasma membrane"/>
    <property type="evidence" value="ECO:0000318"/>
    <property type="project" value="GO_Central"/>
</dbReference>
<dbReference type="InterPro" id="IPR046985">
    <property type="entry name" value="IP5"/>
</dbReference>
<organism evidence="1 2">
    <name type="scientific">Pristionchus pacificus</name>
    <name type="common">Parasitic nematode worm</name>
    <dbReference type="NCBI Taxonomy" id="54126"/>
    <lineage>
        <taxon>Eukaryota</taxon>
        <taxon>Metazoa</taxon>
        <taxon>Ecdysozoa</taxon>
        <taxon>Nematoda</taxon>
        <taxon>Chromadorea</taxon>
        <taxon>Rhabditida</taxon>
        <taxon>Rhabditina</taxon>
        <taxon>Diplogasteromorpha</taxon>
        <taxon>Diplogasteroidea</taxon>
        <taxon>Neodiplogasteridae</taxon>
        <taxon>Pristionchus</taxon>
    </lineage>
</organism>
<accession>A0A8R1Y6T0</accession>
<evidence type="ECO:0000313" key="1">
    <source>
        <dbReference type="EnsemblMetazoa" id="PPA05681.1"/>
    </source>
</evidence>
<evidence type="ECO:0000313" key="2">
    <source>
        <dbReference type="Proteomes" id="UP000005239"/>
    </source>
</evidence>
<dbReference type="InterPro" id="IPR000300">
    <property type="entry name" value="IPPc"/>
</dbReference>
<dbReference type="Gene3D" id="3.60.10.10">
    <property type="entry name" value="Endonuclease/exonuclease/phosphatase"/>
    <property type="match status" value="1"/>
</dbReference>
<proteinExistence type="predicted"/>
<protein>
    <submittedName>
        <fullName evidence="1">Inpp-1</fullName>
    </submittedName>
</protein>
<reference evidence="1" key="2">
    <citation type="submission" date="2022-06" db="UniProtKB">
        <authorList>
            <consortium name="EnsemblMetazoa"/>
        </authorList>
    </citation>
    <scope>IDENTIFICATION</scope>
    <source>
        <strain evidence="1">PS312</strain>
    </source>
</reference>
<dbReference type="GO" id="GO:0046030">
    <property type="term" value="F:inositol trisphosphate phosphatase activity"/>
    <property type="evidence" value="ECO:0000318"/>
    <property type="project" value="GO_Central"/>
</dbReference>
<dbReference type="GO" id="GO:0043005">
    <property type="term" value="C:neuron projection"/>
    <property type="evidence" value="ECO:0000318"/>
    <property type="project" value="GO_Central"/>
</dbReference>
<sequence>SGHFARLAVVLTRLGAIIPLFAWDLHGNKSEVDNSCRPSQAWSKTLRAHPHPAVVTRALIRNNSDIATGDNNWTLVHHSRLNPRHNVVGFGNASIPSYECLVKNIPDRMLNVCCMTWNVNERSASILKTIGDFLDKKMTATALEDIVAVAIQEIPAQNRSFHEEALSVIEPLILRTHTIYFSHRAWSQMLMVFIAKPHLRYAIDEPTVKFVPCKAVAKPIRTKGSIGVCFRVYQRMIVIVASHFSHSSIQNRMANYHKMVSLLKFPTLKKFNGGEEKMFSADVVLWMGDLNFRLSHGSVVLKNVLPNPNDALIYDELTQQMREGNIFIDFREARIAFPPTHKLENHSNQYVVGKTPSYTDRVLYWARDFDYVYPIEYSCLEEETLSDHRPVFCCFKVMAINLPIPNKYFGMVRRTVSNPQYEDEEEEPGPSVSLRI</sequence>